<evidence type="ECO:0000313" key="4">
    <source>
        <dbReference type="Proteomes" id="UP000033423"/>
    </source>
</evidence>
<evidence type="ECO:0000256" key="1">
    <source>
        <dbReference type="ARBA" id="ARBA00006226"/>
    </source>
</evidence>
<evidence type="ECO:0000256" key="2">
    <source>
        <dbReference type="ARBA" id="ARBA00022649"/>
    </source>
</evidence>
<dbReference type="Pfam" id="PF05016">
    <property type="entry name" value="ParE_toxin"/>
    <property type="match status" value="1"/>
</dbReference>
<name>A0A0F3GWZ8_9BACT</name>
<dbReference type="Proteomes" id="UP000033423">
    <property type="component" value="Unassembled WGS sequence"/>
</dbReference>
<dbReference type="AlphaFoldDB" id="A0A0F3GWZ8"/>
<evidence type="ECO:0000313" key="3">
    <source>
        <dbReference type="EMBL" id="KJU86494.1"/>
    </source>
</evidence>
<comment type="similarity">
    <text evidence="1">Belongs to the RelE toxin family.</text>
</comment>
<reference evidence="3 4" key="1">
    <citation type="submission" date="2015-02" db="EMBL/GenBank/DDBJ databases">
        <title>Single-cell genomics of uncultivated deep-branching MTB reveals a conserved set of magnetosome genes.</title>
        <authorList>
            <person name="Kolinko S."/>
            <person name="Richter M."/>
            <person name="Glockner F.O."/>
            <person name="Brachmann A."/>
            <person name="Schuler D."/>
        </authorList>
    </citation>
    <scope>NUCLEOTIDE SEQUENCE [LARGE SCALE GENOMIC DNA]</scope>
    <source>
        <strain evidence="3">TM-1</strain>
    </source>
</reference>
<keyword evidence="4" id="KW-1185">Reference proteome</keyword>
<organism evidence="3 4">
    <name type="scientific">Candidatus Magnetobacterium bavaricum</name>
    <dbReference type="NCBI Taxonomy" id="29290"/>
    <lineage>
        <taxon>Bacteria</taxon>
        <taxon>Pseudomonadati</taxon>
        <taxon>Nitrospirota</taxon>
        <taxon>Thermodesulfovibrionia</taxon>
        <taxon>Thermodesulfovibrionales</taxon>
        <taxon>Candidatus Magnetobacteriaceae</taxon>
        <taxon>Candidatus Magnetobacterium</taxon>
    </lineage>
</organism>
<comment type="caution">
    <text evidence="3">The sequence shown here is derived from an EMBL/GenBank/DDBJ whole genome shotgun (WGS) entry which is preliminary data.</text>
</comment>
<gene>
    <name evidence="3" type="ORF">MBAV_001310</name>
</gene>
<dbReference type="Gene3D" id="3.30.2310.20">
    <property type="entry name" value="RelE-like"/>
    <property type="match status" value="1"/>
</dbReference>
<dbReference type="EMBL" id="LACI01000569">
    <property type="protein sequence ID" value="KJU86494.1"/>
    <property type="molecule type" value="Genomic_DNA"/>
</dbReference>
<dbReference type="SUPFAM" id="SSF143011">
    <property type="entry name" value="RelE-like"/>
    <property type="match status" value="1"/>
</dbReference>
<dbReference type="PANTHER" id="PTHR35601:SF1">
    <property type="entry name" value="TOXIN RELE"/>
    <property type="match status" value="1"/>
</dbReference>
<sequence>MYRVVYKPTAEKEFESLENHIFQRLYDAVMSLEKNPYPHPQSRKLELSKSNMCRLRVGDYRIVYTVDDIQKVVRILYVRHPGHEEAPLTPSARAPFFLFLLFS</sequence>
<protein>
    <submittedName>
        <fullName evidence="3">Plasmid stabilization system protein</fullName>
    </submittedName>
</protein>
<keyword evidence="2" id="KW-1277">Toxin-antitoxin system</keyword>
<dbReference type="PANTHER" id="PTHR35601">
    <property type="entry name" value="TOXIN RELE"/>
    <property type="match status" value="1"/>
</dbReference>
<accession>A0A0F3GWZ8</accession>
<dbReference type="InterPro" id="IPR007712">
    <property type="entry name" value="RelE/ParE_toxin"/>
</dbReference>
<dbReference type="InterPro" id="IPR035093">
    <property type="entry name" value="RelE/ParE_toxin_dom_sf"/>
</dbReference>
<proteinExistence type="inferred from homology"/>